<dbReference type="EMBL" id="AEJB01000328">
    <property type="protein sequence ID" value="ELP66765.1"/>
    <property type="molecule type" value="Genomic_DNA"/>
</dbReference>
<reference evidence="1 2" key="1">
    <citation type="journal article" date="2011" name="Plasmid">
        <title>Streptomyces turgidiscabies Car8 contains a modular pathogenicity island that shares virulence genes with other actinobacterial plant pathogens.</title>
        <authorList>
            <person name="Huguet-Tapia J.C."/>
            <person name="Badger J.H."/>
            <person name="Loria R."/>
            <person name="Pettis G.S."/>
        </authorList>
    </citation>
    <scope>NUCLEOTIDE SEQUENCE [LARGE SCALE GENOMIC DNA]</scope>
    <source>
        <strain evidence="1 2">Car8</strain>
    </source>
</reference>
<dbReference type="AlphaFoldDB" id="L7F7V0"/>
<comment type="caution">
    <text evidence="1">The sequence shown here is derived from an EMBL/GenBank/DDBJ whole genome shotgun (WGS) entry which is preliminary data.</text>
</comment>
<evidence type="ECO:0000313" key="1">
    <source>
        <dbReference type="EMBL" id="ELP66765.1"/>
    </source>
</evidence>
<organism evidence="1 2">
    <name type="scientific">Streptomyces turgidiscabies (strain Car8)</name>
    <dbReference type="NCBI Taxonomy" id="698760"/>
    <lineage>
        <taxon>Bacteria</taxon>
        <taxon>Bacillati</taxon>
        <taxon>Actinomycetota</taxon>
        <taxon>Actinomycetes</taxon>
        <taxon>Kitasatosporales</taxon>
        <taxon>Streptomycetaceae</taxon>
        <taxon>Streptomyces</taxon>
    </lineage>
</organism>
<dbReference type="Proteomes" id="UP000010931">
    <property type="component" value="Unassembled WGS sequence"/>
</dbReference>
<evidence type="ECO:0000313" key="2">
    <source>
        <dbReference type="Proteomes" id="UP000010931"/>
    </source>
</evidence>
<sequence length="41" mass="4304">MAGGEAVRGMIRVPWSAQADSFPMTRHVEFPAFSGPAANGV</sequence>
<keyword evidence="2" id="KW-1185">Reference proteome</keyword>
<name>L7F7V0_STRT8</name>
<accession>L7F7V0</accession>
<gene>
    <name evidence="1" type="ORF">STRTUCAR8_08164</name>
</gene>
<protein>
    <submittedName>
        <fullName evidence="1">Uncharacterized protein</fullName>
    </submittedName>
</protein>
<proteinExistence type="predicted"/>